<gene>
    <name evidence="1" type="ORF">BDR25DRAFT_356482</name>
</gene>
<name>A0ACB6QQU5_9PLEO</name>
<reference evidence="1" key="1">
    <citation type="journal article" date="2020" name="Stud. Mycol.">
        <title>101 Dothideomycetes genomes: a test case for predicting lifestyles and emergence of pathogens.</title>
        <authorList>
            <person name="Haridas S."/>
            <person name="Albert R."/>
            <person name="Binder M."/>
            <person name="Bloem J."/>
            <person name="Labutti K."/>
            <person name="Salamov A."/>
            <person name="Andreopoulos B."/>
            <person name="Baker S."/>
            <person name="Barry K."/>
            <person name="Bills G."/>
            <person name="Bluhm B."/>
            <person name="Cannon C."/>
            <person name="Castanera R."/>
            <person name="Culley D."/>
            <person name="Daum C."/>
            <person name="Ezra D."/>
            <person name="Gonzalez J."/>
            <person name="Henrissat B."/>
            <person name="Kuo A."/>
            <person name="Liang C."/>
            <person name="Lipzen A."/>
            <person name="Lutzoni F."/>
            <person name="Magnuson J."/>
            <person name="Mondo S."/>
            <person name="Nolan M."/>
            <person name="Ohm R."/>
            <person name="Pangilinan J."/>
            <person name="Park H.-J."/>
            <person name="Ramirez L."/>
            <person name="Alfaro M."/>
            <person name="Sun H."/>
            <person name="Tritt A."/>
            <person name="Yoshinaga Y."/>
            <person name="Zwiers L.-H."/>
            <person name="Turgeon B."/>
            <person name="Goodwin S."/>
            <person name="Spatafora J."/>
            <person name="Crous P."/>
            <person name="Grigoriev I."/>
        </authorList>
    </citation>
    <scope>NUCLEOTIDE SEQUENCE</scope>
    <source>
        <strain evidence="1">ATCC 200398</strain>
    </source>
</reference>
<keyword evidence="2" id="KW-1185">Reference proteome</keyword>
<organism evidence="1 2">
    <name type="scientific">Lindgomyces ingoldianus</name>
    <dbReference type="NCBI Taxonomy" id="673940"/>
    <lineage>
        <taxon>Eukaryota</taxon>
        <taxon>Fungi</taxon>
        <taxon>Dikarya</taxon>
        <taxon>Ascomycota</taxon>
        <taxon>Pezizomycotina</taxon>
        <taxon>Dothideomycetes</taxon>
        <taxon>Pleosporomycetidae</taxon>
        <taxon>Pleosporales</taxon>
        <taxon>Lindgomycetaceae</taxon>
        <taxon>Lindgomyces</taxon>
    </lineage>
</organism>
<protein>
    <submittedName>
        <fullName evidence="1">Uncharacterized protein</fullName>
    </submittedName>
</protein>
<dbReference type="EMBL" id="MU003512">
    <property type="protein sequence ID" value="KAF2469232.1"/>
    <property type="molecule type" value="Genomic_DNA"/>
</dbReference>
<comment type="caution">
    <text evidence="1">The sequence shown here is derived from an EMBL/GenBank/DDBJ whole genome shotgun (WGS) entry which is preliminary data.</text>
</comment>
<sequence>MKVEYGSGASGAARFMTRSWPFNHISENQRVQPVPNATLTPVVVSRGDTLITRLNIAIHKMNTNGPEPSSHESSQPECNSSTLASSVSNMCAGGSHALSRLNRTNYNAVASEVTFLEPSTEHSSSVAQQRKTSSSIDPPEGIAHEISSMLQSKPCIFNPLPQNSLHSYYQILLLESVKTTVNEAREEELDGLESYSCCIGEPGCFSQASSPKTTLGSSIIENFDLPEGYTMNEGLSGELPLTFSLDLKASHLIDDAVRLSSFNLPWTNSIFKVPPLR</sequence>
<dbReference type="Proteomes" id="UP000799755">
    <property type="component" value="Unassembled WGS sequence"/>
</dbReference>
<accession>A0ACB6QQU5</accession>
<evidence type="ECO:0000313" key="2">
    <source>
        <dbReference type="Proteomes" id="UP000799755"/>
    </source>
</evidence>
<proteinExistence type="predicted"/>
<evidence type="ECO:0000313" key="1">
    <source>
        <dbReference type="EMBL" id="KAF2469232.1"/>
    </source>
</evidence>